<dbReference type="PANTHER" id="PTHR13696:SF99">
    <property type="entry name" value="COBYRINIC ACID AC-DIAMIDE SYNTHASE"/>
    <property type="match status" value="1"/>
</dbReference>
<name>A0A0H3ZW64_9GAMM</name>
<evidence type="ECO:0000259" key="1">
    <source>
        <dbReference type="Pfam" id="PF01656"/>
    </source>
</evidence>
<feature type="domain" description="CobQ/CobB/MinD/ParA nucleotide binding" evidence="1">
    <location>
        <begin position="5"/>
        <end position="195"/>
    </location>
</feature>
<dbReference type="InterPro" id="IPR027417">
    <property type="entry name" value="P-loop_NTPase"/>
</dbReference>
<dbReference type="CDD" id="cd02042">
    <property type="entry name" value="ParAB_family"/>
    <property type="match status" value="1"/>
</dbReference>
<dbReference type="PANTHER" id="PTHR13696">
    <property type="entry name" value="P-LOOP CONTAINING NUCLEOSIDE TRIPHOSPHATE HYDROLASE"/>
    <property type="match status" value="1"/>
</dbReference>
<dbReference type="InterPro" id="IPR050678">
    <property type="entry name" value="DNA_Partitioning_ATPase"/>
</dbReference>
<proteinExistence type="predicted"/>
<dbReference type="AlphaFoldDB" id="A0A0H3ZW64"/>
<dbReference type="Gene3D" id="3.40.50.300">
    <property type="entry name" value="P-loop containing nucleotide triphosphate hydrolases"/>
    <property type="match status" value="1"/>
</dbReference>
<accession>A0A0H3ZW64</accession>
<sequence length="224" mass="24554">MGKIISVANGKGGVGKSTHATNLAIDLHRQGKKVLLADAEKSGTSIALLARGDIDVMCIYDRMAGTMLSALKYQYDYIIVDTAGVNNSTQDETDNLQELINSKIIAVSDLVIVPITPSPVDMRKTLGYLQSIEPYVECSRGALKVLVLLNRFRSKEELSIAAEKHLEKAQLNGYFSLCPIKVRQSTIIEKSDGLFKSVNEYKPSSLIANDVKRVKNHVITMLEG</sequence>
<protein>
    <submittedName>
        <fullName evidence="2">Chromosome (Plasmid) partitioning protein ParA</fullName>
    </submittedName>
</protein>
<dbReference type="EMBL" id="KP795700">
    <property type="protein sequence ID" value="AKN40578.1"/>
    <property type="molecule type" value="Genomic_DNA"/>
</dbReference>
<evidence type="ECO:0000313" key="2">
    <source>
        <dbReference type="EMBL" id="AKN40578.1"/>
    </source>
</evidence>
<organism evidence="2">
    <name type="scientific">Enterovibrio norvegicus</name>
    <dbReference type="NCBI Taxonomy" id="188144"/>
    <lineage>
        <taxon>Bacteria</taxon>
        <taxon>Pseudomonadati</taxon>
        <taxon>Pseudomonadota</taxon>
        <taxon>Gammaproteobacteria</taxon>
        <taxon>Vibrionales</taxon>
        <taxon>Vibrionaceae</taxon>
        <taxon>Enterovibrio</taxon>
    </lineage>
</organism>
<dbReference type="SUPFAM" id="SSF52540">
    <property type="entry name" value="P-loop containing nucleoside triphosphate hydrolases"/>
    <property type="match status" value="1"/>
</dbReference>
<reference evidence="2" key="1">
    <citation type="journal article" date="2015" name="MBio">
        <title>Eco-Evolutionary Dynamics of Episomes among Ecologically Cohesive Bacterial Populations.</title>
        <authorList>
            <person name="Xue H."/>
            <person name="Cordero O.X."/>
            <person name="Camas F.M."/>
            <person name="Trimble W."/>
            <person name="Meyer F."/>
            <person name="Guglielmini J."/>
            <person name="Rocha E.P."/>
            <person name="Polz M.F."/>
        </authorList>
    </citation>
    <scope>NUCLEOTIDE SEQUENCE</scope>
    <source>
        <strain evidence="2">FF_32</strain>
    </source>
</reference>
<dbReference type="InterPro" id="IPR002586">
    <property type="entry name" value="CobQ/CobB/MinD/ParA_Nub-bd_dom"/>
</dbReference>
<dbReference type="Pfam" id="PF01656">
    <property type="entry name" value="CbiA"/>
    <property type="match status" value="1"/>
</dbReference>